<dbReference type="InterPro" id="IPR011251">
    <property type="entry name" value="Luciferase-like_dom"/>
</dbReference>
<keyword evidence="1" id="KW-0560">Oxidoreductase</keyword>
<name>A0A2T0U1F4_9ACTN</name>
<dbReference type="Gene3D" id="3.20.20.30">
    <property type="entry name" value="Luciferase-like domain"/>
    <property type="match status" value="1"/>
</dbReference>
<dbReference type="InterPro" id="IPR036661">
    <property type="entry name" value="Luciferase-like_sf"/>
</dbReference>
<dbReference type="PANTHER" id="PTHR43244:SF1">
    <property type="entry name" value="5,10-METHYLENETETRAHYDROMETHANOPTERIN REDUCTASE"/>
    <property type="match status" value="1"/>
</dbReference>
<evidence type="ECO:0000256" key="1">
    <source>
        <dbReference type="ARBA" id="ARBA00023002"/>
    </source>
</evidence>
<protein>
    <submittedName>
        <fullName evidence="3">Alkanesulfonate monooxygenase SsuD/methylene tetrahydromethanopterin reductase-like flavin-dependent oxidoreductase (Luciferase family)</fullName>
    </submittedName>
</protein>
<dbReference type="SUPFAM" id="SSF51679">
    <property type="entry name" value="Bacterial luciferase-like"/>
    <property type="match status" value="1"/>
</dbReference>
<reference evidence="3 4" key="1">
    <citation type="submission" date="2018-03" db="EMBL/GenBank/DDBJ databases">
        <title>Genomic Encyclopedia of Archaeal and Bacterial Type Strains, Phase II (KMG-II): from individual species to whole genera.</title>
        <authorList>
            <person name="Goeker M."/>
        </authorList>
    </citation>
    <scope>NUCLEOTIDE SEQUENCE [LARGE SCALE GENOMIC DNA]</scope>
    <source>
        <strain evidence="3 4">DSM 45416</strain>
    </source>
</reference>
<evidence type="ECO:0000313" key="4">
    <source>
        <dbReference type="Proteomes" id="UP000239210"/>
    </source>
</evidence>
<comment type="caution">
    <text evidence="3">The sequence shown here is derived from an EMBL/GenBank/DDBJ whole genome shotgun (WGS) entry which is preliminary data.</text>
</comment>
<dbReference type="GO" id="GO:0016705">
    <property type="term" value="F:oxidoreductase activity, acting on paired donors, with incorporation or reduction of molecular oxygen"/>
    <property type="evidence" value="ECO:0007669"/>
    <property type="project" value="InterPro"/>
</dbReference>
<dbReference type="EMBL" id="PVTG01000001">
    <property type="protein sequence ID" value="PRY51776.1"/>
    <property type="molecule type" value="Genomic_DNA"/>
</dbReference>
<proteinExistence type="predicted"/>
<dbReference type="RefSeq" id="WP_245887572.1">
    <property type="nucleotide sequence ID" value="NZ_PVTG01000001.1"/>
</dbReference>
<dbReference type="InterPro" id="IPR050564">
    <property type="entry name" value="F420-G6PD/mer"/>
</dbReference>
<evidence type="ECO:0000313" key="3">
    <source>
        <dbReference type="EMBL" id="PRY51776.1"/>
    </source>
</evidence>
<organism evidence="3 4">
    <name type="scientific">Geodermatophilus tzadiensis</name>
    <dbReference type="NCBI Taxonomy" id="1137988"/>
    <lineage>
        <taxon>Bacteria</taxon>
        <taxon>Bacillati</taxon>
        <taxon>Actinomycetota</taxon>
        <taxon>Actinomycetes</taxon>
        <taxon>Geodermatophilales</taxon>
        <taxon>Geodermatophilaceae</taxon>
        <taxon>Geodermatophilus</taxon>
    </lineage>
</organism>
<sequence>METRRDVVLHVAARAEELGYAAFFLAEGWGHDASVLLAEIAVRTSGIRIGTGVLNVWGRSAASIAMLATSLGEVSGGRFVLGLGAGSPQLAEGLHDVAFRAPAVRLAETTRQVRRLLDGERLLTTVPGRSKPLRLAVRPSSDIPVQLAALGPEAVRVAGELADAWYPFLLPVSGLGEGIRLLEAGVARGRPGRPLPQIRPGLPVALSPDPAVARQLAWWWVSFYLTSMGPLYAQTLRAHGLGEAVDAVLDAGAATADAGLPERAVPLLDELTVWGDATAARQLLDRWYAAGADMPVVVLPPGRALDELDHVLEALRPRSRTRQTTAPPVLVPA</sequence>
<dbReference type="Proteomes" id="UP000239210">
    <property type="component" value="Unassembled WGS sequence"/>
</dbReference>
<gene>
    <name evidence="3" type="ORF">LY71_101147</name>
</gene>
<accession>A0A2T0U1F4</accession>
<feature type="domain" description="Luciferase-like" evidence="2">
    <location>
        <begin position="8"/>
        <end position="293"/>
    </location>
</feature>
<keyword evidence="3" id="KW-0503">Monooxygenase</keyword>
<dbReference type="AlphaFoldDB" id="A0A2T0U1F4"/>
<dbReference type="PANTHER" id="PTHR43244">
    <property type="match status" value="1"/>
</dbReference>
<dbReference type="Pfam" id="PF00296">
    <property type="entry name" value="Bac_luciferase"/>
    <property type="match status" value="1"/>
</dbReference>
<dbReference type="CDD" id="cd01097">
    <property type="entry name" value="Tetrahydromethanopterin_reductase"/>
    <property type="match status" value="1"/>
</dbReference>
<dbReference type="GO" id="GO:0004497">
    <property type="term" value="F:monooxygenase activity"/>
    <property type="evidence" value="ECO:0007669"/>
    <property type="project" value="UniProtKB-KW"/>
</dbReference>
<keyword evidence="4" id="KW-1185">Reference proteome</keyword>
<evidence type="ECO:0000259" key="2">
    <source>
        <dbReference type="Pfam" id="PF00296"/>
    </source>
</evidence>